<sequence>MKKSRSTKTRKWPLRSPSLLTRRRRSMTLRQKKRRRTRIKGGRYGG</sequence>
<comment type="caution">
    <text evidence="2">The sequence shown here is derived from an EMBL/GenBank/DDBJ whole genome shotgun (WGS) entry which is preliminary data.</text>
</comment>
<name>A0A1J8QEX9_9AGAM</name>
<organism evidence="2 3">
    <name type="scientific">Rhizopogon vesiculosus</name>
    <dbReference type="NCBI Taxonomy" id="180088"/>
    <lineage>
        <taxon>Eukaryota</taxon>
        <taxon>Fungi</taxon>
        <taxon>Dikarya</taxon>
        <taxon>Basidiomycota</taxon>
        <taxon>Agaricomycotina</taxon>
        <taxon>Agaricomycetes</taxon>
        <taxon>Agaricomycetidae</taxon>
        <taxon>Boletales</taxon>
        <taxon>Suillineae</taxon>
        <taxon>Rhizopogonaceae</taxon>
        <taxon>Rhizopogon</taxon>
    </lineage>
</organism>
<reference evidence="2 3" key="1">
    <citation type="submission" date="2016-03" db="EMBL/GenBank/DDBJ databases">
        <title>Comparative genomics of the ectomycorrhizal sister species Rhizopogon vinicolor and Rhizopogon vesiculosus (Basidiomycota: Boletales) reveals a divergence of the mating type B locus.</title>
        <authorList>
            <person name="Mujic A.B."/>
            <person name="Kuo A."/>
            <person name="Tritt A."/>
            <person name="Lipzen A."/>
            <person name="Chen C."/>
            <person name="Johnson J."/>
            <person name="Sharma A."/>
            <person name="Barry K."/>
            <person name="Grigoriev I.V."/>
            <person name="Spatafora J.W."/>
        </authorList>
    </citation>
    <scope>NUCLEOTIDE SEQUENCE [LARGE SCALE GENOMIC DNA]</scope>
    <source>
        <strain evidence="2 3">AM-OR11-056</strain>
    </source>
</reference>
<feature type="region of interest" description="Disordered" evidence="1">
    <location>
        <begin position="1"/>
        <end position="46"/>
    </location>
</feature>
<proteinExistence type="predicted"/>
<feature type="non-terminal residue" evidence="2">
    <location>
        <position position="46"/>
    </location>
</feature>
<dbReference type="Proteomes" id="UP000183567">
    <property type="component" value="Unassembled WGS sequence"/>
</dbReference>
<feature type="compositionally biased region" description="Basic residues" evidence="1">
    <location>
        <begin position="21"/>
        <end position="46"/>
    </location>
</feature>
<evidence type="ECO:0000256" key="1">
    <source>
        <dbReference type="SAM" id="MobiDB-lite"/>
    </source>
</evidence>
<feature type="compositionally biased region" description="Basic residues" evidence="1">
    <location>
        <begin position="1"/>
        <end position="13"/>
    </location>
</feature>
<evidence type="ECO:0000313" key="3">
    <source>
        <dbReference type="Proteomes" id="UP000183567"/>
    </source>
</evidence>
<evidence type="ECO:0000313" key="2">
    <source>
        <dbReference type="EMBL" id="OJA12153.1"/>
    </source>
</evidence>
<protein>
    <submittedName>
        <fullName evidence="2">Uncharacterized protein</fullName>
    </submittedName>
</protein>
<dbReference type="AlphaFoldDB" id="A0A1J8QEX9"/>
<dbReference type="EMBL" id="LVVM01004806">
    <property type="protein sequence ID" value="OJA12153.1"/>
    <property type="molecule type" value="Genomic_DNA"/>
</dbReference>
<gene>
    <name evidence="2" type="ORF">AZE42_10545</name>
</gene>
<keyword evidence="3" id="KW-1185">Reference proteome</keyword>
<accession>A0A1J8QEX9</accession>